<evidence type="ECO:0000256" key="3">
    <source>
        <dbReference type="ARBA" id="ARBA00023125"/>
    </source>
</evidence>
<evidence type="ECO:0000313" key="10">
    <source>
        <dbReference type="RefSeq" id="XP_022961697.1"/>
    </source>
</evidence>
<gene>
    <name evidence="10" type="primary">LOC111462388</name>
</gene>
<dbReference type="Gene3D" id="3.30.730.10">
    <property type="entry name" value="AP2/ERF domain"/>
    <property type="match status" value="1"/>
</dbReference>
<dbReference type="Pfam" id="PF00847">
    <property type="entry name" value="AP2"/>
    <property type="match status" value="1"/>
</dbReference>
<feature type="region of interest" description="Disordered" evidence="7">
    <location>
        <begin position="347"/>
        <end position="397"/>
    </location>
</feature>
<dbReference type="SUPFAM" id="SSF54171">
    <property type="entry name" value="DNA-binding domain"/>
    <property type="match status" value="1"/>
</dbReference>
<dbReference type="GO" id="GO:0003677">
    <property type="term" value="F:DNA binding"/>
    <property type="evidence" value="ECO:0007669"/>
    <property type="project" value="UniProtKB-KW"/>
</dbReference>
<feature type="compositionally biased region" description="Low complexity" evidence="7">
    <location>
        <begin position="386"/>
        <end position="396"/>
    </location>
</feature>
<evidence type="ECO:0000256" key="2">
    <source>
        <dbReference type="ARBA" id="ARBA00023015"/>
    </source>
</evidence>
<dbReference type="InterPro" id="IPR016177">
    <property type="entry name" value="DNA-bd_dom_sf"/>
</dbReference>
<keyword evidence="2" id="KW-0805">Transcription regulation</keyword>
<dbReference type="GO" id="GO:0005634">
    <property type="term" value="C:nucleus"/>
    <property type="evidence" value="ECO:0007669"/>
    <property type="project" value="UniProtKB-SubCell"/>
</dbReference>
<evidence type="ECO:0000256" key="1">
    <source>
        <dbReference type="ARBA" id="ARBA00004123"/>
    </source>
</evidence>
<dbReference type="FunFam" id="3.30.730.10:FF:000005">
    <property type="entry name" value="ethylene-responsive transcription factor RAP2-11"/>
    <property type="match status" value="1"/>
</dbReference>
<dbReference type="GeneID" id="111462388"/>
<proteinExistence type="inferred from homology"/>
<feature type="region of interest" description="Disordered" evidence="7">
    <location>
        <begin position="1"/>
        <end position="23"/>
    </location>
</feature>
<organism evidence="9 10">
    <name type="scientific">Cucurbita moschata</name>
    <name type="common">Winter crookneck squash</name>
    <name type="synonym">Cucurbita pepo var. moschata</name>
    <dbReference type="NCBI Taxonomy" id="3662"/>
    <lineage>
        <taxon>Eukaryota</taxon>
        <taxon>Viridiplantae</taxon>
        <taxon>Streptophyta</taxon>
        <taxon>Embryophyta</taxon>
        <taxon>Tracheophyta</taxon>
        <taxon>Spermatophyta</taxon>
        <taxon>Magnoliopsida</taxon>
        <taxon>eudicotyledons</taxon>
        <taxon>Gunneridae</taxon>
        <taxon>Pentapetalae</taxon>
        <taxon>rosids</taxon>
        <taxon>fabids</taxon>
        <taxon>Cucurbitales</taxon>
        <taxon>Cucurbitaceae</taxon>
        <taxon>Cucurbiteae</taxon>
        <taxon>Cucurbita</taxon>
    </lineage>
</organism>
<dbReference type="GO" id="GO:0009877">
    <property type="term" value="P:nodulation"/>
    <property type="evidence" value="ECO:0007669"/>
    <property type="project" value="UniProtKB-ARBA"/>
</dbReference>
<keyword evidence="4" id="KW-0804">Transcription</keyword>
<feature type="domain" description="AP2/ERF" evidence="8">
    <location>
        <begin position="47"/>
        <end position="104"/>
    </location>
</feature>
<dbReference type="Proteomes" id="UP000504609">
    <property type="component" value="Unplaced"/>
</dbReference>
<name>A0A6J1HAV1_CUCMO</name>
<feature type="compositionally biased region" description="Acidic residues" evidence="7">
    <location>
        <begin position="354"/>
        <end position="366"/>
    </location>
</feature>
<dbReference type="RefSeq" id="XP_022961697.1">
    <property type="nucleotide sequence ID" value="XM_023105929.1"/>
</dbReference>
<sequence length="414" mass="46891">MARKRKAVEGVEEDKSSGEGGAMGWDEMVKEDAVAAELGGIRRPRKRFVGVRQRPSGRWVAEIKDTIQKIRVWLGTFDTAEEAARAYDEAACLLRGSNTRTNFWPCSPLSASSPALPSKITNLLIQRLNARNKSINNNNLPNNHQEQKHQPTQERILHTNEYRCREELATTCLTDKVLSDLLNDHEVFTTNNPNIEEISRSFESCLTEKDESDGGDMESGNWLGMTQMSNSEGDEKSGIQQEEAEEESSVLDFHFLDDIGPPCYYSPFEIAEEIGEPMEAEGINEDDQPPSMLREAMKRMKYERKISASLYAFNGINECLKLKLGKDGGNGRGRSSELIASLRKACDRKRSDEEKVEEEEEDEEEYQQVMKEKKMEEEEDKEESCSPEMESFSSSEVDLSIWSSLDLPPICFVN</sequence>
<evidence type="ECO:0000256" key="4">
    <source>
        <dbReference type="ARBA" id="ARBA00023163"/>
    </source>
</evidence>
<evidence type="ECO:0000259" key="8">
    <source>
        <dbReference type="PROSITE" id="PS51032"/>
    </source>
</evidence>
<dbReference type="SMART" id="SM00380">
    <property type="entry name" value="AP2"/>
    <property type="match status" value="1"/>
</dbReference>
<dbReference type="KEGG" id="cmos:111462388"/>
<evidence type="ECO:0000256" key="7">
    <source>
        <dbReference type="SAM" id="MobiDB-lite"/>
    </source>
</evidence>
<dbReference type="InterPro" id="IPR036955">
    <property type="entry name" value="AP2/ERF_dom_sf"/>
</dbReference>
<dbReference type="InterPro" id="IPR001471">
    <property type="entry name" value="AP2/ERF_dom"/>
</dbReference>
<dbReference type="CDD" id="cd00018">
    <property type="entry name" value="AP2"/>
    <property type="match status" value="1"/>
</dbReference>
<feature type="compositionally biased region" description="Basic and acidic residues" evidence="7">
    <location>
        <begin position="7"/>
        <end position="17"/>
    </location>
</feature>
<keyword evidence="3" id="KW-0238">DNA-binding</keyword>
<keyword evidence="9" id="KW-1185">Reference proteome</keyword>
<evidence type="ECO:0000256" key="5">
    <source>
        <dbReference type="ARBA" id="ARBA00023242"/>
    </source>
</evidence>
<comment type="similarity">
    <text evidence="6">Belongs to the AP2/ERF transcription factor family. ERF subfamily.</text>
</comment>
<dbReference type="InterPro" id="IPR050913">
    <property type="entry name" value="AP2/ERF_ERF"/>
</dbReference>
<dbReference type="PROSITE" id="PS51032">
    <property type="entry name" value="AP2_ERF"/>
    <property type="match status" value="1"/>
</dbReference>
<evidence type="ECO:0000313" key="9">
    <source>
        <dbReference type="Proteomes" id="UP000504609"/>
    </source>
</evidence>
<dbReference type="GO" id="GO:0003700">
    <property type="term" value="F:DNA-binding transcription factor activity"/>
    <property type="evidence" value="ECO:0007669"/>
    <property type="project" value="InterPro"/>
</dbReference>
<evidence type="ECO:0000256" key="6">
    <source>
        <dbReference type="ARBA" id="ARBA00024343"/>
    </source>
</evidence>
<keyword evidence="5" id="KW-0539">Nucleus</keyword>
<dbReference type="PANTHER" id="PTHR31194:SF197">
    <property type="entry name" value="OS12G0582900 PROTEIN"/>
    <property type="match status" value="1"/>
</dbReference>
<dbReference type="PANTHER" id="PTHR31194">
    <property type="entry name" value="SHN SHINE , DNA BINDING / TRANSCRIPTION FACTOR"/>
    <property type="match status" value="1"/>
</dbReference>
<protein>
    <submittedName>
        <fullName evidence="10">Uncharacterized protein LOC111462388</fullName>
    </submittedName>
</protein>
<dbReference type="PRINTS" id="PR00367">
    <property type="entry name" value="ETHRSPELEMNT"/>
</dbReference>
<accession>A0A6J1HAV1</accession>
<comment type="subcellular location">
    <subcellularLocation>
        <location evidence="1">Nucleus</location>
    </subcellularLocation>
</comment>
<reference evidence="10" key="1">
    <citation type="submission" date="2025-08" db="UniProtKB">
        <authorList>
            <consortium name="RefSeq"/>
        </authorList>
    </citation>
    <scope>IDENTIFICATION</scope>
    <source>
        <tissue evidence="10">Young leaves</tissue>
    </source>
</reference>
<dbReference type="AlphaFoldDB" id="A0A6J1HAV1"/>